<dbReference type="InterPro" id="IPR042186">
    <property type="entry name" value="FimD_plug_dom"/>
</dbReference>
<keyword evidence="15" id="KW-1185">Reference proteome</keyword>
<keyword evidence="9 10" id="KW-0998">Cell outer membrane</keyword>
<evidence type="ECO:0000256" key="9">
    <source>
        <dbReference type="ARBA" id="ARBA00023237"/>
    </source>
</evidence>
<feature type="domain" description="PapC N-terminal" evidence="13">
    <location>
        <begin position="1"/>
        <end position="166"/>
    </location>
</feature>
<dbReference type="Gene3D" id="3.10.20.410">
    <property type="match status" value="1"/>
</dbReference>
<evidence type="ECO:0000259" key="12">
    <source>
        <dbReference type="Pfam" id="PF13953"/>
    </source>
</evidence>
<dbReference type="PANTHER" id="PTHR30451:SF21">
    <property type="entry name" value="FIMBRIAL USHER DOMAIN-CONTAINING PROTEIN YDET-RELATED"/>
    <property type="match status" value="1"/>
</dbReference>
<evidence type="ECO:0000256" key="3">
    <source>
        <dbReference type="ARBA" id="ARBA00022448"/>
    </source>
</evidence>
<protein>
    <submittedName>
        <fullName evidence="14">Fimbria/pilus outer membrane usher protein</fullName>
    </submittedName>
</protein>
<evidence type="ECO:0000256" key="1">
    <source>
        <dbReference type="ARBA" id="ARBA00004571"/>
    </source>
</evidence>
<organism evidence="14 15">
    <name type="scientific">Tenebrionibacter intestinalis</name>
    <dbReference type="NCBI Taxonomy" id="2799638"/>
    <lineage>
        <taxon>Bacteria</taxon>
        <taxon>Pseudomonadati</taxon>
        <taxon>Pseudomonadota</taxon>
        <taxon>Gammaproteobacteria</taxon>
        <taxon>Enterobacterales</taxon>
        <taxon>Enterobacteriaceae</taxon>
        <taxon>Tenebrionibacter/Tenebrionicola group</taxon>
        <taxon>Tenebrionibacter</taxon>
    </lineage>
</organism>
<evidence type="ECO:0000256" key="11">
    <source>
        <dbReference type="SAM" id="MobiDB-lite"/>
    </source>
</evidence>
<dbReference type="Proteomes" id="UP000659047">
    <property type="component" value="Unassembled WGS sequence"/>
</dbReference>
<dbReference type="FunFam" id="2.60.40.2610:FF:000001">
    <property type="entry name" value="Outer membrane fimbrial usher protein"/>
    <property type="match status" value="1"/>
</dbReference>
<feature type="region of interest" description="Disordered" evidence="11">
    <location>
        <begin position="44"/>
        <end position="67"/>
    </location>
</feature>
<dbReference type="Pfam" id="PF13954">
    <property type="entry name" value="PapC_N"/>
    <property type="match status" value="1"/>
</dbReference>
<dbReference type="InterPro" id="IPR025885">
    <property type="entry name" value="PapC_N"/>
</dbReference>
<name>A0A8K0V6J6_9ENTR</name>
<dbReference type="PROSITE" id="PS01151">
    <property type="entry name" value="FIMBRIAL_USHER"/>
    <property type="match status" value="1"/>
</dbReference>
<feature type="domain" description="PapC-like C-terminal" evidence="12">
    <location>
        <begin position="766"/>
        <end position="828"/>
    </location>
</feature>
<keyword evidence="5 10" id="KW-1029">Fimbrium biogenesis</keyword>
<dbReference type="Pfam" id="PF13953">
    <property type="entry name" value="PapC_C"/>
    <property type="match status" value="1"/>
</dbReference>
<gene>
    <name evidence="14" type="ORF">JJB97_06980</name>
</gene>
<evidence type="ECO:0000256" key="4">
    <source>
        <dbReference type="ARBA" id="ARBA00022452"/>
    </source>
</evidence>
<dbReference type="InterPro" id="IPR043142">
    <property type="entry name" value="PapC-like_C_sf"/>
</dbReference>
<keyword evidence="6 10" id="KW-0812">Transmembrane</keyword>
<dbReference type="AlphaFoldDB" id="A0A8K0V6J6"/>
<evidence type="ECO:0000313" key="14">
    <source>
        <dbReference type="EMBL" id="MBK4715075.1"/>
    </source>
</evidence>
<dbReference type="EMBL" id="JAEPBH010000014">
    <property type="protein sequence ID" value="MBK4715075.1"/>
    <property type="molecule type" value="Genomic_DNA"/>
</dbReference>
<evidence type="ECO:0000313" key="15">
    <source>
        <dbReference type="Proteomes" id="UP000659047"/>
    </source>
</evidence>
<dbReference type="PANTHER" id="PTHR30451">
    <property type="entry name" value="OUTER MEMBRANE USHER PROTEIN"/>
    <property type="match status" value="1"/>
</dbReference>
<evidence type="ECO:0000256" key="6">
    <source>
        <dbReference type="ARBA" id="ARBA00022692"/>
    </source>
</evidence>
<dbReference type="InterPro" id="IPR037224">
    <property type="entry name" value="PapC_N_sf"/>
</dbReference>
<evidence type="ECO:0000259" key="13">
    <source>
        <dbReference type="Pfam" id="PF13954"/>
    </source>
</evidence>
<dbReference type="FunFam" id="2.60.40.3110:FF:000001">
    <property type="entry name" value="Putative fimbrial outer membrane usher"/>
    <property type="match status" value="1"/>
</dbReference>
<dbReference type="GO" id="GO:0015473">
    <property type="term" value="F:fimbrial usher porin activity"/>
    <property type="evidence" value="ECO:0007669"/>
    <property type="project" value="InterPro"/>
</dbReference>
<keyword evidence="8 10" id="KW-0472">Membrane</keyword>
<evidence type="ECO:0000256" key="2">
    <source>
        <dbReference type="ARBA" id="ARBA00008064"/>
    </source>
</evidence>
<evidence type="ECO:0000256" key="5">
    <source>
        <dbReference type="ARBA" id="ARBA00022558"/>
    </source>
</evidence>
<comment type="similarity">
    <text evidence="2 10">Belongs to the fimbrial export usher family.</text>
</comment>
<evidence type="ECO:0000256" key="10">
    <source>
        <dbReference type="RuleBase" id="RU003884"/>
    </source>
</evidence>
<dbReference type="GO" id="GO:0009279">
    <property type="term" value="C:cell outer membrane"/>
    <property type="evidence" value="ECO:0007669"/>
    <property type="project" value="UniProtKB-SubCell"/>
</dbReference>
<dbReference type="InterPro" id="IPR018030">
    <property type="entry name" value="Fimbrial_membr_usher_CS"/>
</dbReference>
<dbReference type="Pfam" id="PF00577">
    <property type="entry name" value="Usher"/>
    <property type="match status" value="1"/>
</dbReference>
<sequence length="843" mass="91745">MLSGNDGAVADLSLLSHAGAQLPGVYDVRIYDNGEEITQRSVRFIPIPGNGNNKKGNNTTDTDNFRADKSEVHDKTGLIACLTVNDLIEFGVNTSLYPALSSLPGATKVSPGHIIAGAYTAFDFAKMRLDISIPQAALLHRPRGWIPPERWDNGINALMVGYQFNGSDNHGRYGDSRTNYLNLDSRLNLGPWRLRDTRSLSAYTNKYNSSHRWERLNTYAERSIIALKSQLTLGEANTPADVFDSVSFRGVKLASDEEMYPDSMHGYAPVIRGTAGSNARVVIRQNGSQIYQTFVPAGAFVINDLYALSAGGDLDVSVIEADGTTHVFTVPYSSVPVLRREGTLRYSVAGGRFRSNSSQYNNPGFVTGNLLWGLPADVTAYGGVQYAGRYQALALGLGLNMGDWGAISADITHAKSQLADDSKHQGQSVRFLYARSLNELGTTFQLTGYRYSTRGFHTLSETAMKGMEGWLYDEVDVDAQGRPIARPYTDYYNLYNTRRARLQANVTQRLGDLGSLYLSASRQTYWNRGGSSDYLTVGFSSSVGAVSYSLSYSYNRDSGRDADKTGYVNVSVPFSALLPGDSSLSSSWAHFSSRRDSNGDLTHQVGMSGNLLEQRNLSWSLSQGYMEHSGYSGDAGLEYRGGYGSASVGYSYADGSYRQLNYGVNGGVYIHRNGLTLGEMPGETNVLIAAPGASDVPVENGSGVRTDWRGYAVSPLGQPYRESQVSLDVTHLDSHTELDSSTVRLVPTRGALVRASFRAHTGERALITLKFHGRPVPFGTMVTTDDGTGIVGDDGQVFLAGLKPHGHIEAQWGKQADQHCALDYNLPKPGDDVSVIRDTEICM</sequence>
<evidence type="ECO:0000256" key="8">
    <source>
        <dbReference type="ARBA" id="ARBA00023136"/>
    </source>
</evidence>
<keyword evidence="4" id="KW-1134">Transmembrane beta strand</keyword>
<dbReference type="GO" id="GO:0009297">
    <property type="term" value="P:pilus assembly"/>
    <property type="evidence" value="ECO:0007669"/>
    <property type="project" value="InterPro"/>
</dbReference>
<dbReference type="InterPro" id="IPR000015">
    <property type="entry name" value="Fimb_usher"/>
</dbReference>
<keyword evidence="3 10" id="KW-0813">Transport</keyword>
<evidence type="ECO:0000256" key="7">
    <source>
        <dbReference type="ARBA" id="ARBA00022729"/>
    </source>
</evidence>
<dbReference type="Gene3D" id="2.60.40.3110">
    <property type="match status" value="1"/>
</dbReference>
<dbReference type="Gene3D" id="2.60.40.2070">
    <property type="match status" value="1"/>
</dbReference>
<dbReference type="InterPro" id="IPR025949">
    <property type="entry name" value="PapC-like_C"/>
</dbReference>
<reference evidence="14" key="1">
    <citation type="submission" date="2021-01" db="EMBL/GenBank/DDBJ databases">
        <title>Intestinitalea alba gen. nov., sp. nov., a novel genus of the family Enterobacteriaceae, isolated from the gut of the plastic-eating mealworm Tenebrio molitor L.</title>
        <authorList>
            <person name="Yang Y."/>
        </authorList>
    </citation>
    <scope>NUCLEOTIDE SEQUENCE</scope>
    <source>
        <strain evidence="14">BIT-L3</strain>
    </source>
</reference>
<feature type="compositionally biased region" description="Low complexity" evidence="11">
    <location>
        <begin position="49"/>
        <end position="62"/>
    </location>
</feature>
<comment type="caution">
    <text evidence="14">The sequence shown here is derived from an EMBL/GenBank/DDBJ whole genome shotgun (WGS) entry which is preliminary data.</text>
</comment>
<keyword evidence="7" id="KW-0732">Signal</keyword>
<proteinExistence type="inferred from homology"/>
<dbReference type="Gene3D" id="2.60.40.2610">
    <property type="entry name" value="Outer membrane usher protein FimD, plug domain"/>
    <property type="match status" value="1"/>
</dbReference>
<dbReference type="SUPFAM" id="SSF141729">
    <property type="entry name" value="FimD N-terminal domain-like"/>
    <property type="match status" value="1"/>
</dbReference>
<comment type="subcellular location">
    <subcellularLocation>
        <location evidence="1 10">Cell outer membrane</location>
        <topology evidence="1 10">Multi-pass membrane protein</topology>
    </subcellularLocation>
</comment>
<accession>A0A8K0V6J6</accession>